<dbReference type="EMBL" id="KN732596">
    <property type="protein sequence ID" value="KIH58887.1"/>
    <property type="molecule type" value="Genomic_DNA"/>
</dbReference>
<evidence type="ECO:0000313" key="2">
    <source>
        <dbReference type="Proteomes" id="UP000054047"/>
    </source>
</evidence>
<organism evidence="1 2">
    <name type="scientific">Ancylostoma duodenale</name>
    <dbReference type="NCBI Taxonomy" id="51022"/>
    <lineage>
        <taxon>Eukaryota</taxon>
        <taxon>Metazoa</taxon>
        <taxon>Ecdysozoa</taxon>
        <taxon>Nematoda</taxon>
        <taxon>Chromadorea</taxon>
        <taxon>Rhabditida</taxon>
        <taxon>Rhabditina</taxon>
        <taxon>Rhabditomorpha</taxon>
        <taxon>Strongyloidea</taxon>
        <taxon>Ancylostomatidae</taxon>
        <taxon>Ancylostomatinae</taxon>
        <taxon>Ancylostoma</taxon>
    </lineage>
</organism>
<gene>
    <name evidence="1" type="ORF">ANCDUO_10897</name>
</gene>
<dbReference type="OrthoDB" id="675023at2759"/>
<keyword evidence="2" id="KW-1185">Reference proteome</keyword>
<reference evidence="1 2" key="1">
    <citation type="submission" date="2013-12" db="EMBL/GenBank/DDBJ databases">
        <title>Draft genome of the parsitic nematode Ancylostoma duodenale.</title>
        <authorList>
            <person name="Mitreva M."/>
        </authorList>
    </citation>
    <scope>NUCLEOTIDE SEQUENCE [LARGE SCALE GENOMIC DNA]</scope>
    <source>
        <strain evidence="1 2">Zhejiang</strain>
    </source>
</reference>
<protein>
    <submittedName>
        <fullName evidence="1">Uncharacterized protein</fullName>
    </submittedName>
</protein>
<accession>A0A0C2D9J1</accession>
<dbReference type="Gene3D" id="3.90.550.10">
    <property type="entry name" value="Spore Coat Polysaccharide Biosynthesis Protein SpsA, Chain A"/>
    <property type="match status" value="1"/>
</dbReference>
<proteinExistence type="predicted"/>
<dbReference type="Proteomes" id="UP000054047">
    <property type="component" value="Unassembled WGS sequence"/>
</dbReference>
<sequence length="102" mass="11550">MNIATIARNKKKGMKTIGNATVNMLAHGNRTTTAVFGKTCKQGFGAPEPCLLEDMGFTQEDIEPFGFDQDENREILVWHTKTMKPRMNQAIQLNFREYAVEI</sequence>
<evidence type="ECO:0000313" key="1">
    <source>
        <dbReference type="EMBL" id="KIH58887.1"/>
    </source>
</evidence>
<dbReference type="InterPro" id="IPR029044">
    <property type="entry name" value="Nucleotide-diphossugar_trans"/>
</dbReference>
<dbReference type="SUPFAM" id="SSF53448">
    <property type="entry name" value="Nucleotide-diphospho-sugar transferases"/>
    <property type="match status" value="1"/>
</dbReference>
<dbReference type="AlphaFoldDB" id="A0A0C2D9J1"/>
<name>A0A0C2D9J1_9BILA</name>